<proteinExistence type="predicted"/>
<dbReference type="GO" id="GO:0005634">
    <property type="term" value="C:nucleus"/>
    <property type="evidence" value="ECO:0007669"/>
    <property type="project" value="TreeGrafter"/>
</dbReference>
<feature type="region of interest" description="Disordered" evidence="1">
    <location>
        <begin position="297"/>
        <end position="462"/>
    </location>
</feature>
<feature type="compositionally biased region" description="Polar residues" evidence="1">
    <location>
        <begin position="377"/>
        <end position="390"/>
    </location>
</feature>
<feature type="region of interest" description="Disordered" evidence="1">
    <location>
        <begin position="488"/>
        <end position="517"/>
    </location>
</feature>
<evidence type="ECO:0008006" key="4">
    <source>
        <dbReference type="Google" id="ProtNLM"/>
    </source>
</evidence>
<dbReference type="InterPro" id="IPR027417">
    <property type="entry name" value="P-loop_NTPase"/>
</dbReference>
<feature type="compositionally biased region" description="Basic and acidic residues" evidence="1">
    <location>
        <begin position="648"/>
        <end position="666"/>
    </location>
</feature>
<sequence length="744" mass="82201">MFSKLKKLVGKAEEDHGDGIGGGMVSSMQPHLQRKFARGIHYNMKIVIRGDKNVGKTSLLQRLQGLNFKDDYVPSEEIQVANIQWNFKTTDEVVKVEIWDVVDKSTKKKTISGLKVSNSVAQQEPAGPGETEQLGLDAETLDVYKGAHGVIMMMDLTKAWTFEYVKRGMERVSPHLPVLILVNHRDMGHHQGGSFVTVEQVKGFVTHLHRPQNAAAVLVAESSMRNGFGLKYIYRFFNLPFLQLQREVLEMQLQQNKTDMDTTLDELEVLLESPEQNYESFIELLGDVRRREADKLAPPKNVHGIPHVRQSSFNASPSVTASSSGVMAPPAHPHQSPNPLLNKTQTPKNNTEIKSKTPPPSTTPEKTPEKKKPGFFSFTSKNTTNENSNPAAKGFPVMSGSSRAEKSPVKDINDFVPDDDVTGDFLDDTVHRGSTPGNHGETARGKTDSDDDEGDGNPMVAGFDDEVELDHFEPVYTEVNASSAIASPRITSPSLPFPVSDSETPKVADFEEEPASQPLKQLPMKTFSAALDQSVGDAASPHATQLLVKSIEKSVGRNPLVEEPQMVRESSVEIPDEDPIEAEVVTEVLPEDISVLSIIKPDEFSSWLKSVEKKEVANAATSRKHSAGLITATSLDDSRIDSTSLHSPEVEKLPDVKEKTKSSKGDKTKKKSSTKKECHSSEKKTRKKKKEKEEDDAVSEEPREAPVTMRKPAQQYATTKRLSDADLHETLERELEDFLASDAE</sequence>
<dbReference type="EMBL" id="BDGG01000010">
    <property type="protein sequence ID" value="GAV03840.1"/>
    <property type="molecule type" value="Genomic_DNA"/>
</dbReference>
<keyword evidence="3" id="KW-1185">Reference proteome</keyword>
<feature type="region of interest" description="Disordered" evidence="1">
    <location>
        <begin position="617"/>
        <end position="727"/>
    </location>
</feature>
<dbReference type="InterPro" id="IPR040385">
    <property type="entry name" value="RABL6"/>
</dbReference>
<dbReference type="Gene3D" id="3.40.50.300">
    <property type="entry name" value="P-loop containing nucleotide triphosphate hydrolases"/>
    <property type="match status" value="1"/>
</dbReference>
<dbReference type="PANTHER" id="PTHR14932">
    <property type="entry name" value="RAS GTPASE-RELATED"/>
    <property type="match status" value="1"/>
</dbReference>
<name>A0A1D1VQK6_RAMVA</name>
<dbReference type="SUPFAM" id="SSF52540">
    <property type="entry name" value="P-loop containing nucleoside triphosphate hydrolases"/>
    <property type="match status" value="1"/>
</dbReference>
<feature type="compositionally biased region" description="Polar residues" evidence="1">
    <location>
        <begin position="309"/>
        <end position="325"/>
    </location>
</feature>
<dbReference type="SMART" id="SM00175">
    <property type="entry name" value="RAB"/>
    <property type="match status" value="1"/>
</dbReference>
<feature type="compositionally biased region" description="Basic and acidic residues" evidence="1">
    <location>
        <begin position="403"/>
        <end position="413"/>
    </location>
</feature>
<feature type="compositionally biased region" description="Polar residues" evidence="1">
    <location>
        <begin position="631"/>
        <end position="646"/>
    </location>
</feature>
<dbReference type="GO" id="GO:0005829">
    <property type="term" value="C:cytosol"/>
    <property type="evidence" value="ECO:0007669"/>
    <property type="project" value="TreeGrafter"/>
</dbReference>
<feature type="compositionally biased region" description="Polar residues" evidence="1">
    <location>
        <begin position="335"/>
        <end position="352"/>
    </location>
</feature>
<organism evidence="2 3">
    <name type="scientific">Ramazzottius varieornatus</name>
    <name type="common">Water bear</name>
    <name type="synonym">Tardigrade</name>
    <dbReference type="NCBI Taxonomy" id="947166"/>
    <lineage>
        <taxon>Eukaryota</taxon>
        <taxon>Metazoa</taxon>
        <taxon>Ecdysozoa</taxon>
        <taxon>Tardigrada</taxon>
        <taxon>Eutardigrada</taxon>
        <taxon>Parachela</taxon>
        <taxon>Hypsibioidea</taxon>
        <taxon>Ramazzottiidae</taxon>
        <taxon>Ramazzottius</taxon>
    </lineage>
</organism>
<dbReference type="GO" id="GO:0005525">
    <property type="term" value="F:GTP binding"/>
    <property type="evidence" value="ECO:0007669"/>
    <property type="project" value="InterPro"/>
</dbReference>
<accession>A0A1D1VQK6</accession>
<dbReference type="PROSITE" id="PS51419">
    <property type="entry name" value="RAB"/>
    <property type="match status" value="1"/>
</dbReference>
<feature type="compositionally biased region" description="Acidic residues" evidence="1">
    <location>
        <begin position="416"/>
        <end position="427"/>
    </location>
</feature>
<comment type="caution">
    <text evidence="2">The sequence shown here is derived from an EMBL/GenBank/DDBJ whole genome shotgun (WGS) entry which is preliminary data.</text>
</comment>
<evidence type="ECO:0000256" key="1">
    <source>
        <dbReference type="SAM" id="MobiDB-lite"/>
    </source>
</evidence>
<dbReference type="Pfam" id="PF08477">
    <property type="entry name" value="Roc"/>
    <property type="match status" value="1"/>
</dbReference>
<evidence type="ECO:0000313" key="2">
    <source>
        <dbReference type="EMBL" id="GAV03840.1"/>
    </source>
</evidence>
<feature type="compositionally biased region" description="Basic and acidic residues" evidence="1">
    <location>
        <begin position="674"/>
        <end position="683"/>
    </location>
</feature>
<evidence type="ECO:0000313" key="3">
    <source>
        <dbReference type="Proteomes" id="UP000186922"/>
    </source>
</evidence>
<gene>
    <name evidence="2" type="primary">RvY_14215-1</name>
    <name evidence="2" type="synonym">RvY_14215.1</name>
    <name evidence="2" type="ORF">RvY_14215</name>
</gene>
<dbReference type="Proteomes" id="UP000186922">
    <property type="component" value="Unassembled WGS sequence"/>
</dbReference>
<dbReference type="PANTHER" id="PTHR14932:SF1">
    <property type="entry name" value="RAB-LIKE PROTEIN 6"/>
    <property type="match status" value="1"/>
</dbReference>
<reference evidence="2 3" key="1">
    <citation type="journal article" date="2016" name="Nat. Commun.">
        <title>Extremotolerant tardigrade genome and improved radiotolerance of human cultured cells by tardigrade-unique protein.</title>
        <authorList>
            <person name="Hashimoto T."/>
            <person name="Horikawa D.D."/>
            <person name="Saito Y."/>
            <person name="Kuwahara H."/>
            <person name="Kozuka-Hata H."/>
            <person name="Shin-I T."/>
            <person name="Minakuchi Y."/>
            <person name="Ohishi K."/>
            <person name="Motoyama A."/>
            <person name="Aizu T."/>
            <person name="Enomoto A."/>
            <person name="Kondo K."/>
            <person name="Tanaka S."/>
            <person name="Hara Y."/>
            <person name="Koshikawa S."/>
            <person name="Sagara H."/>
            <person name="Miura T."/>
            <person name="Yokobori S."/>
            <person name="Miyagawa K."/>
            <person name="Suzuki Y."/>
            <person name="Kubo T."/>
            <person name="Oyama M."/>
            <person name="Kohara Y."/>
            <person name="Fujiyama A."/>
            <person name="Arakawa K."/>
            <person name="Katayama T."/>
            <person name="Toyoda A."/>
            <person name="Kunieda T."/>
        </authorList>
    </citation>
    <scope>NUCLEOTIDE SEQUENCE [LARGE SCALE GENOMIC DNA]</scope>
    <source>
        <strain evidence="2 3">YOKOZUNA-1</strain>
    </source>
</reference>
<dbReference type="AlphaFoldDB" id="A0A1D1VQK6"/>
<protein>
    <recommendedName>
        <fullName evidence="4">Rab-like protein 6</fullName>
    </recommendedName>
</protein>
<dbReference type="STRING" id="947166.A0A1D1VQK6"/>
<dbReference type="OrthoDB" id="207081at2759"/>